<proteinExistence type="predicted"/>
<organism evidence="1 2">
    <name type="scientific">Bacteroides uniformis</name>
    <dbReference type="NCBI Taxonomy" id="820"/>
    <lineage>
        <taxon>Bacteria</taxon>
        <taxon>Pseudomonadati</taxon>
        <taxon>Bacteroidota</taxon>
        <taxon>Bacteroidia</taxon>
        <taxon>Bacteroidales</taxon>
        <taxon>Bacteroidaceae</taxon>
        <taxon>Bacteroides</taxon>
    </lineage>
</organism>
<protein>
    <submittedName>
        <fullName evidence="1">Uncharacterized protein</fullName>
    </submittedName>
</protein>
<name>A0A174IP21_BACUN</name>
<evidence type="ECO:0000313" key="2">
    <source>
        <dbReference type="Proteomes" id="UP000095419"/>
    </source>
</evidence>
<gene>
    <name evidence="1" type="ORF">ERS417307_02614</name>
</gene>
<dbReference type="Proteomes" id="UP000095419">
    <property type="component" value="Unassembled WGS sequence"/>
</dbReference>
<dbReference type="EMBL" id="CYZF01000007">
    <property type="protein sequence ID" value="CUO87297.1"/>
    <property type="molecule type" value="Genomic_DNA"/>
</dbReference>
<evidence type="ECO:0000313" key="1">
    <source>
        <dbReference type="EMBL" id="CUO87297.1"/>
    </source>
</evidence>
<accession>A0A174IP21</accession>
<dbReference type="AlphaFoldDB" id="A0A174IP21"/>
<sequence length="56" mass="6725">MKDSMKKDARVCLIPDYMETHTITTYRLASDKFLRTYFPESAYGLTPSMKFKRRKR</sequence>
<reference evidence="1 2" key="1">
    <citation type="submission" date="2015-09" db="EMBL/GenBank/DDBJ databases">
        <authorList>
            <consortium name="Pathogen Informatics"/>
        </authorList>
    </citation>
    <scope>NUCLEOTIDE SEQUENCE [LARGE SCALE GENOMIC DNA]</scope>
    <source>
        <strain evidence="1 2">2789STDY5608791</strain>
    </source>
</reference>